<keyword evidence="4 15" id="KW-0597">Phosphoprotein</keyword>
<dbReference type="Gene3D" id="3.40.50.2300">
    <property type="match status" value="1"/>
</dbReference>
<dbReference type="SUPFAM" id="SSF46894">
    <property type="entry name" value="C-terminal effector domain of the bipartite response regulators"/>
    <property type="match status" value="1"/>
</dbReference>
<dbReference type="InterPro" id="IPR012052">
    <property type="entry name" value="Spore_0_A"/>
</dbReference>
<keyword evidence="11 13" id="KW-0804">Transcription</keyword>
<dbReference type="InterPro" id="IPR011006">
    <property type="entry name" value="CheY-like_superfamily"/>
</dbReference>
<feature type="binding site" evidence="14">
    <location>
        <position position="11"/>
    </location>
    <ligand>
        <name>Ca(2+)</name>
        <dbReference type="ChEBI" id="CHEBI:29108"/>
    </ligand>
</feature>
<keyword evidence="3 13" id="KW-0678">Repressor</keyword>
<reference evidence="17 18" key="1">
    <citation type="submission" date="2016-01" db="EMBL/GenBank/DDBJ databases">
        <title>Complete Genome Sequence of Paenibacillus yonginensis DCY84, a novel Plant Growth-Promoting Bacteria with Elicitation of Induced Systemic Resistance.</title>
        <authorList>
            <person name="Kim Y.J."/>
            <person name="Yang D.C."/>
            <person name="Sukweenadhi J."/>
        </authorList>
    </citation>
    <scope>NUCLEOTIDE SEQUENCE [LARGE SCALE GENOMIC DNA]</scope>
    <source>
        <strain evidence="17 18">DCY84</strain>
    </source>
</reference>
<name>A0A1B1N0I3_9BACL</name>
<dbReference type="GO" id="GO:0042173">
    <property type="term" value="P:regulation of sporulation resulting in formation of a cellular spore"/>
    <property type="evidence" value="ECO:0007669"/>
    <property type="project" value="InterPro"/>
</dbReference>
<dbReference type="InterPro" id="IPR014879">
    <property type="entry name" value="Spo0A_C"/>
</dbReference>
<evidence type="ECO:0000256" key="7">
    <source>
        <dbReference type="ARBA" id="ARBA00023012"/>
    </source>
</evidence>
<evidence type="ECO:0000256" key="9">
    <source>
        <dbReference type="ARBA" id="ARBA00023125"/>
    </source>
</evidence>
<evidence type="ECO:0000256" key="10">
    <source>
        <dbReference type="ARBA" id="ARBA00023159"/>
    </source>
</evidence>
<keyword evidence="13 14" id="KW-0479">Metal-binding</keyword>
<dbReference type="InterPro" id="IPR016032">
    <property type="entry name" value="Sig_transdc_resp-reg_C-effctor"/>
</dbReference>
<dbReference type="GO" id="GO:0005509">
    <property type="term" value="F:calcium ion binding"/>
    <property type="evidence" value="ECO:0007669"/>
    <property type="project" value="UniProtKB-UniRule"/>
</dbReference>
<evidence type="ECO:0000256" key="13">
    <source>
        <dbReference type="PIRNR" id="PIRNR002937"/>
    </source>
</evidence>
<comment type="subcellular location">
    <subcellularLocation>
        <location evidence="1 13">Cytoplasm</location>
    </subcellularLocation>
</comment>
<evidence type="ECO:0000256" key="15">
    <source>
        <dbReference type="PROSITE-ProRule" id="PRU00169"/>
    </source>
</evidence>
<sequence length="270" mass="29984">MQKIEVLLADDNREFTNLLAEYISEQEDMVVSGIAYNGEEVLQAIEQGGKLPDVLILDIIMPHLDGLGVLERLREMNLNPQPKIIMLTAFGQENITQRAVQLGASYYILKPFDMDVLASRIRQLVNVQALASGSAPASSLFVKSNNVVPIAKGKNLDANITSIIHEIGVPAHIKGYQYLREAITMVYNNIEILGAITKTLYPAIAEKFKTTPSRVERAIRHAIEVAWTRGNIDSISHLFGYTINISKSKPTNSEFIAMVADKLRIEHKVS</sequence>
<dbReference type="KEGG" id="pyg:AWM70_10180"/>
<dbReference type="CDD" id="cd17561">
    <property type="entry name" value="REC_Spo0A"/>
    <property type="match status" value="1"/>
</dbReference>
<dbReference type="GO" id="GO:0032993">
    <property type="term" value="C:protein-DNA complex"/>
    <property type="evidence" value="ECO:0007669"/>
    <property type="project" value="TreeGrafter"/>
</dbReference>
<dbReference type="PIRSF" id="PIRSF002937">
    <property type="entry name" value="Res_reg_Spo0A"/>
    <property type="match status" value="1"/>
</dbReference>
<evidence type="ECO:0000313" key="17">
    <source>
        <dbReference type="EMBL" id="ANS74919.1"/>
    </source>
</evidence>
<evidence type="ECO:0000313" key="18">
    <source>
        <dbReference type="Proteomes" id="UP000092573"/>
    </source>
</evidence>
<gene>
    <name evidence="17" type="ORF">AWM70_10180</name>
</gene>
<evidence type="ECO:0000256" key="4">
    <source>
        <dbReference type="ARBA" id="ARBA00022553"/>
    </source>
</evidence>
<feature type="binding site" evidence="14">
    <location>
        <position position="10"/>
    </location>
    <ligand>
        <name>Ca(2+)</name>
        <dbReference type="ChEBI" id="CHEBI:29108"/>
    </ligand>
</feature>
<evidence type="ECO:0000259" key="16">
    <source>
        <dbReference type="PROSITE" id="PS50110"/>
    </source>
</evidence>
<dbReference type="InterPro" id="IPR039420">
    <property type="entry name" value="WalR-like"/>
</dbReference>
<keyword evidence="5 13" id="KW-0106">Calcium</keyword>
<feature type="binding site" evidence="14">
    <location>
        <position position="58"/>
    </location>
    <ligand>
        <name>Ca(2+)</name>
        <dbReference type="ChEBI" id="CHEBI:29108"/>
    </ligand>
</feature>
<dbReference type="Gene3D" id="1.10.10.10">
    <property type="entry name" value="Winged helix-like DNA-binding domain superfamily/Winged helix DNA-binding domain"/>
    <property type="match status" value="1"/>
</dbReference>
<keyword evidence="6 13" id="KW-0749">Sporulation</keyword>
<dbReference type="PROSITE" id="PS50110">
    <property type="entry name" value="RESPONSE_REGULATORY"/>
    <property type="match status" value="1"/>
</dbReference>
<dbReference type="RefSeq" id="WP_068696055.1">
    <property type="nucleotide sequence ID" value="NZ_CP014167.1"/>
</dbReference>
<evidence type="ECO:0000256" key="3">
    <source>
        <dbReference type="ARBA" id="ARBA00022491"/>
    </source>
</evidence>
<keyword evidence="7 13" id="KW-0902">Two-component regulatory system</keyword>
<dbReference type="OrthoDB" id="9793299at2"/>
<evidence type="ECO:0000256" key="8">
    <source>
        <dbReference type="ARBA" id="ARBA00023015"/>
    </source>
</evidence>
<dbReference type="GO" id="GO:0030435">
    <property type="term" value="P:sporulation resulting in formation of a cellular spore"/>
    <property type="evidence" value="ECO:0007669"/>
    <property type="project" value="UniProtKB-UniRule"/>
</dbReference>
<keyword evidence="18" id="KW-1185">Reference proteome</keyword>
<evidence type="ECO:0000256" key="2">
    <source>
        <dbReference type="ARBA" id="ARBA00022490"/>
    </source>
</evidence>
<keyword evidence="9 13" id="KW-0238">DNA-binding</keyword>
<accession>A0A1B1N0I3</accession>
<dbReference type="AlphaFoldDB" id="A0A1B1N0I3"/>
<dbReference type="InterPro" id="IPR001789">
    <property type="entry name" value="Sig_transdc_resp-reg_receiver"/>
</dbReference>
<dbReference type="SUPFAM" id="SSF52172">
    <property type="entry name" value="CheY-like"/>
    <property type="match status" value="1"/>
</dbReference>
<comment type="cofactor">
    <cofactor evidence="13 14">
        <name>Ca(2+)</name>
        <dbReference type="ChEBI" id="CHEBI:29108"/>
    </cofactor>
    <text evidence="13 14">Binds 1 Ca(2+) ion per subunit.</text>
</comment>
<dbReference type="Proteomes" id="UP000092573">
    <property type="component" value="Chromosome"/>
</dbReference>
<protein>
    <recommendedName>
        <fullName evidence="13">Stage 0 sporulation protein A homolog</fullName>
    </recommendedName>
</protein>
<keyword evidence="10 13" id="KW-0010">Activator</keyword>
<dbReference type="InterPro" id="IPR036388">
    <property type="entry name" value="WH-like_DNA-bd_sf"/>
</dbReference>
<evidence type="ECO:0000256" key="5">
    <source>
        <dbReference type="ARBA" id="ARBA00022837"/>
    </source>
</evidence>
<dbReference type="GO" id="GO:0051606">
    <property type="term" value="P:detection of stimulus"/>
    <property type="evidence" value="ECO:0007669"/>
    <property type="project" value="UniProtKB-UniRule"/>
</dbReference>
<evidence type="ECO:0000256" key="12">
    <source>
        <dbReference type="ARBA" id="ARBA00025691"/>
    </source>
</evidence>
<dbReference type="PANTHER" id="PTHR48111:SF1">
    <property type="entry name" value="TWO-COMPONENT RESPONSE REGULATOR ORR33"/>
    <property type="match status" value="1"/>
</dbReference>
<comment type="function">
    <text evidence="12">May play the central regulatory role in sporulation. It may be an element of the effector pathway responsible for the activation of sporulation genes in response to nutritional stress. Spo0A may act in concert with Spo0H (a sigma factor) to control the expression of some genes that are critical to the sporulation process. Repressor of abrB, activator of the spoIIa operon. Binds the DNA sequence 5'-TGNCGAA-3' (0A box).</text>
</comment>
<proteinExistence type="predicted"/>
<feature type="domain" description="Response regulatory" evidence="16">
    <location>
        <begin position="5"/>
        <end position="125"/>
    </location>
</feature>
<organism evidence="17 18">
    <name type="scientific">Paenibacillus yonginensis</name>
    <dbReference type="NCBI Taxonomy" id="1462996"/>
    <lineage>
        <taxon>Bacteria</taxon>
        <taxon>Bacillati</taxon>
        <taxon>Bacillota</taxon>
        <taxon>Bacilli</taxon>
        <taxon>Bacillales</taxon>
        <taxon>Paenibacillaceae</taxon>
        <taxon>Paenibacillus</taxon>
    </lineage>
</organism>
<dbReference type="GO" id="GO:0000976">
    <property type="term" value="F:transcription cis-regulatory region binding"/>
    <property type="evidence" value="ECO:0007669"/>
    <property type="project" value="TreeGrafter"/>
</dbReference>
<keyword evidence="2 13" id="KW-0963">Cytoplasm</keyword>
<dbReference type="GO" id="GO:0000156">
    <property type="term" value="F:phosphorelay response regulator activity"/>
    <property type="evidence" value="ECO:0007669"/>
    <property type="project" value="TreeGrafter"/>
</dbReference>
<dbReference type="GO" id="GO:0003700">
    <property type="term" value="F:DNA-binding transcription factor activity"/>
    <property type="evidence" value="ECO:0007669"/>
    <property type="project" value="InterPro"/>
</dbReference>
<dbReference type="Pfam" id="PF00072">
    <property type="entry name" value="Response_reg"/>
    <property type="match status" value="1"/>
</dbReference>
<evidence type="ECO:0000256" key="14">
    <source>
        <dbReference type="PIRSR" id="PIRSR002937-1"/>
    </source>
</evidence>
<keyword evidence="8 13" id="KW-0805">Transcription regulation</keyword>
<evidence type="ECO:0000256" key="6">
    <source>
        <dbReference type="ARBA" id="ARBA00022969"/>
    </source>
</evidence>
<evidence type="ECO:0000256" key="11">
    <source>
        <dbReference type="ARBA" id="ARBA00023163"/>
    </source>
</evidence>
<evidence type="ECO:0000256" key="1">
    <source>
        <dbReference type="ARBA" id="ARBA00004496"/>
    </source>
</evidence>
<dbReference type="SMART" id="SM00448">
    <property type="entry name" value="REC"/>
    <property type="match status" value="1"/>
</dbReference>
<comment type="function">
    <text evidence="13">May play the central regulatory role in sporulation. It may be an element of the effector pathway responsible for the activation of sporulation genes in response to nutritional stress. Spo0A may act in concert with spo0H (a sigma factor) to control the expression of some genes that are critical to the sporulation process.</text>
</comment>
<dbReference type="Pfam" id="PF08769">
    <property type="entry name" value="Spo0A_C"/>
    <property type="match status" value="1"/>
</dbReference>
<feature type="modified residue" description="4-aspartylphosphate" evidence="15">
    <location>
        <position position="58"/>
    </location>
</feature>
<dbReference type="EMBL" id="CP014167">
    <property type="protein sequence ID" value="ANS74919.1"/>
    <property type="molecule type" value="Genomic_DNA"/>
</dbReference>
<dbReference type="NCBIfam" id="TIGR02875">
    <property type="entry name" value="spore_0_A"/>
    <property type="match status" value="1"/>
</dbReference>
<dbReference type="STRING" id="1462996.AWM70_10180"/>
<dbReference type="PANTHER" id="PTHR48111">
    <property type="entry name" value="REGULATOR OF RPOS"/>
    <property type="match status" value="1"/>
</dbReference>
<dbReference type="GO" id="GO:0005829">
    <property type="term" value="C:cytosol"/>
    <property type="evidence" value="ECO:0007669"/>
    <property type="project" value="TreeGrafter"/>
</dbReference>